<dbReference type="KEGG" id="smaa:IT774_01560"/>
<evidence type="ECO:0000256" key="2">
    <source>
        <dbReference type="ARBA" id="ARBA00023125"/>
    </source>
</evidence>
<evidence type="ECO:0000313" key="6">
    <source>
        <dbReference type="Proteomes" id="UP000595095"/>
    </source>
</evidence>
<dbReference type="PANTHER" id="PTHR44688">
    <property type="entry name" value="DNA-BINDING TRANSCRIPTIONAL ACTIVATOR DEVR_DOSR"/>
    <property type="match status" value="1"/>
</dbReference>
<dbReference type="InterPro" id="IPR000792">
    <property type="entry name" value="Tscrpt_reg_LuxR_C"/>
</dbReference>
<keyword evidence="3" id="KW-0804">Transcription</keyword>
<dbReference type="PRINTS" id="PR00038">
    <property type="entry name" value="HTHLUXR"/>
</dbReference>
<dbReference type="PROSITE" id="PS50043">
    <property type="entry name" value="HTH_LUXR_2"/>
    <property type="match status" value="1"/>
</dbReference>
<gene>
    <name evidence="5" type="ORF">IT774_01560</name>
</gene>
<dbReference type="Proteomes" id="UP000595095">
    <property type="component" value="Chromosome"/>
</dbReference>
<evidence type="ECO:0000259" key="4">
    <source>
        <dbReference type="PROSITE" id="PS50043"/>
    </source>
</evidence>
<accession>A0A7S9DY40</accession>
<dbReference type="PROSITE" id="PS00622">
    <property type="entry name" value="HTH_LUXR_1"/>
    <property type="match status" value="1"/>
</dbReference>
<keyword evidence="1" id="KW-0805">Transcription regulation</keyword>
<dbReference type="CDD" id="cd06170">
    <property type="entry name" value="LuxR_C_like"/>
    <property type="match status" value="1"/>
</dbReference>
<dbReference type="AlphaFoldDB" id="A0A7S9DY40"/>
<keyword evidence="6" id="KW-1185">Reference proteome</keyword>
<dbReference type="SMART" id="SM00421">
    <property type="entry name" value="HTH_LUXR"/>
    <property type="match status" value="1"/>
</dbReference>
<sequence>MTSINDTSIYHLRLSSLSNRERQVAHKILEGLPNKSIAAQLFISERTVKFHCANIYRKLEIRNRSALMASYFRYLYQPETTVAKS</sequence>
<dbReference type="RefSeq" id="WP_195811053.1">
    <property type="nucleotide sequence ID" value="NZ_CP064795.1"/>
</dbReference>
<evidence type="ECO:0000256" key="3">
    <source>
        <dbReference type="ARBA" id="ARBA00023163"/>
    </source>
</evidence>
<dbReference type="PANTHER" id="PTHR44688:SF16">
    <property type="entry name" value="DNA-BINDING TRANSCRIPTIONAL ACTIVATOR DEVR_DOSR"/>
    <property type="match status" value="1"/>
</dbReference>
<reference evidence="5 6" key="1">
    <citation type="submission" date="2020-11" db="EMBL/GenBank/DDBJ databases">
        <title>Complete genome sequence for Salinimonas sp. strain G2-b.</title>
        <authorList>
            <person name="Park S.-J."/>
        </authorList>
    </citation>
    <scope>NUCLEOTIDE SEQUENCE [LARGE SCALE GENOMIC DNA]</scope>
    <source>
        <strain evidence="5 6">G2-b</strain>
    </source>
</reference>
<dbReference type="GO" id="GO:0006355">
    <property type="term" value="P:regulation of DNA-templated transcription"/>
    <property type="evidence" value="ECO:0007669"/>
    <property type="project" value="InterPro"/>
</dbReference>
<dbReference type="SUPFAM" id="SSF46894">
    <property type="entry name" value="C-terminal effector domain of the bipartite response regulators"/>
    <property type="match status" value="1"/>
</dbReference>
<dbReference type="Pfam" id="PF00196">
    <property type="entry name" value="GerE"/>
    <property type="match status" value="1"/>
</dbReference>
<dbReference type="InterPro" id="IPR016032">
    <property type="entry name" value="Sig_transdc_resp-reg_C-effctor"/>
</dbReference>
<dbReference type="GO" id="GO:0003677">
    <property type="term" value="F:DNA binding"/>
    <property type="evidence" value="ECO:0007669"/>
    <property type="project" value="UniProtKB-KW"/>
</dbReference>
<dbReference type="Gene3D" id="1.10.10.10">
    <property type="entry name" value="Winged helix-like DNA-binding domain superfamily/Winged helix DNA-binding domain"/>
    <property type="match status" value="1"/>
</dbReference>
<name>A0A7S9DY40_9ALTE</name>
<evidence type="ECO:0000313" key="5">
    <source>
        <dbReference type="EMBL" id="QPG05972.1"/>
    </source>
</evidence>
<proteinExistence type="predicted"/>
<keyword evidence="2" id="KW-0238">DNA-binding</keyword>
<feature type="domain" description="HTH luxR-type" evidence="4">
    <location>
        <begin position="10"/>
        <end position="75"/>
    </location>
</feature>
<dbReference type="EMBL" id="CP064795">
    <property type="protein sequence ID" value="QPG05972.1"/>
    <property type="molecule type" value="Genomic_DNA"/>
</dbReference>
<protein>
    <submittedName>
        <fullName evidence="5">Response regulator transcription factor</fullName>
    </submittedName>
</protein>
<organism evidence="5 6">
    <name type="scientific">Salinimonas marina</name>
    <dbReference type="NCBI Taxonomy" id="2785918"/>
    <lineage>
        <taxon>Bacteria</taxon>
        <taxon>Pseudomonadati</taxon>
        <taxon>Pseudomonadota</taxon>
        <taxon>Gammaproteobacteria</taxon>
        <taxon>Alteromonadales</taxon>
        <taxon>Alteromonadaceae</taxon>
        <taxon>Alteromonas/Salinimonas group</taxon>
        <taxon>Salinimonas</taxon>
    </lineage>
</organism>
<dbReference type="InterPro" id="IPR036388">
    <property type="entry name" value="WH-like_DNA-bd_sf"/>
</dbReference>
<evidence type="ECO:0000256" key="1">
    <source>
        <dbReference type="ARBA" id="ARBA00023015"/>
    </source>
</evidence>